<keyword evidence="1" id="KW-0472">Membrane</keyword>
<gene>
    <name evidence="2" type="ORF">PCON_04438</name>
</gene>
<proteinExistence type="predicted"/>
<sequence>MWDGRVLVSPPILYLIIFWASHSNFVTRRSYGRTCWWTVVGTQREHGPREFPRLVKVTATPHVGHDLSTRCVQQSHRDPTLESYNGYKILQSNIIVHINILKCKKHRWCSRLWLWLWVCGPRAVMGRVDTTPGSTSQAREGRGWGSFLTRSSVM</sequence>
<feature type="transmembrane region" description="Helical" evidence="1">
    <location>
        <begin position="6"/>
        <end position="26"/>
    </location>
</feature>
<dbReference type="EMBL" id="HF936646">
    <property type="protein sequence ID" value="CCX17434.1"/>
    <property type="molecule type" value="Genomic_DNA"/>
</dbReference>
<dbReference type="Proteomes" id="UP000018144">
    <property type="component" value="Unassembled WGS sequence"/>
</dbReference>
<keyword evidence="3" id="KW-1185">Reference proteome</keyword>
<keyword evidence="1" id="KW-1133">Transmembrane helix</keyword>
<organism evidence="2 3">
    <name type="scientific">Pyronema omphalodes (strain CBS 100304)</name>
    <name type="common">Pyronema confluens</name>
    <dbReference type="NCBI Taxonomy" id="1076935"/>
    <lineage>
        <taxon>Eukaryota</taxon>
        <taxon>Fungi</taxon>
        <taxon>Dikarya</taxon>
        <taxon>Ascomycota</taxon>
        <taxon>Pezizomycotina</taxon>
        <taxon>Pezizomycetes</taxon>
        <taxon>Pezizales</taxon>
        <taxon>Pyronemataceae</taxon>
        <taxon>Pyronema</taxon>
    </lineage>
</organism>
<accession>U4LBI1</accession>
<evidence type="ECO:0000313" key="2">
    <source>
        <dbReference type="EMBL" id="CCX17434.1"/>
    </source>
</evidence>
<dbReference type="AlphaFoldDB" id="U4LBI1"/>
<evidence type="ECO:0000313" key="3">
    <source>
        <dbReference type="Proteomes" id="UP000018144"/>
    </source>
</evidence>
<name>U4LBI1_PYROM</name>
<reference evidence="2 3" key="1">
    <citation type="journal article" date="2013" name="PLoS Genet.">
        <title>The genome and development-dependent transcriptomes of Pyronema confluens: a window into fungal evolution.</title>
        <authorList>
            <person name="Traeger S."/>
            <person name="Altegoer F."/>
            <person name="Freitag M."/>
            <person name="Gabaldon T."/>
            <person name="Kempken F."/>
            <person name="Kumar A."/>
            <person name="Marcet-Houben M."/>
            <person name="Poggeler S."/>
            <person name="Stajich J.E."/>
            <person name="Nowrousian M."/>
        </authorList>
    </citation>
    <scope>NUCLEOTIDE SEQUENCE [LARGE SCALE GENOMIC DNA]</scope>
    <source>
        <strain evidence="3">CBS 100304</strain>
        <tissue evidence="2">Vegetative mycelium</tissue>
    </source>
</reference>
<evidence type="ECO:0000256" key="1">
    <source>
        <dbReference type="SAM" id="Phobius"/>
    </source>
</evidence>
<protein>
    <submittedName>
        <fullName evidence="2">Uncharacterized protein</fullName>
    </submittedName>
</protein>
<keyword evidence="1" id="KW-0812">Transmembrane</keyword>